<dbReference type="SMART" id="SM00448">
    <property type="entry name" value="REC"/>
    <property type="match status" value="1"/>
</dbReference>
<evidence type="ECO:0000259" key="3">
    <source>
        <dbReference type="PROSITE" id="PS50930"/>
    </source>
</evidence>
<feature type="domain" description="Response regulatory" evidence="2">
    <location>
        <begin position="3"/>
        <end position="116"/>
    </location>
</feature>
<dbReference type="InterPro" id="IPR011006">
    <property type="entry name" value="CheY-like_superfamily"/>
</dbReference>
<dbReference type="Pfam" id="PF00072">
    <property type="entry name" value="Response_reg"/>
    <property type="match status" value="1"/>
</dbReference>
<reference evidence="4 5" key="1">
    <citation type="submission" date="2024-02" db="EMBL/GenBank/DDBJ databases">
        <title>Winogradskyella poriferorum JCM 12885.</title>
        <authorList>
            <person name="Zhang D.-F."/>
            <person name="Fu Z.-Y."/>
        </authorList>
    </citation>
    <scope>NUCLEOTIDE SEQUENCE [LARGE SCALE GENOMIC DNA]</scope>
    <source>
        <strain evidence="4 5">JCM 12885</strain>
    </source>
</reference>
<dbReference type="Gene3D" id="3.40.50.2300">
    <property type="match status" value="1"/>
</dbReference>
<feature type="modified residue" description="4-aspartylphosphate" evidence="1">
    <location>
        <position position="55"/>
    </location>
</feature>
<dbReference type="PANTHER" id="PTHR37299:SF1">
    <property type="entry name" value="STAGE 0 SPORULATION PROTEIN A HOMOLOG"/>
    <property type="match status" value="1"/>
</dbReference>
<dbReference type="InterPro" id="IPR046947">
    <property type="entry name" value="LytR-like"/>
</dbReference>
<protein>
    <submittedName>
        <fullName evidence="4">LytTR family DNA-binding domain-containing protein</fullName>
    </submittedName>
</protein>
<dbReference type="SUPFAM" id="SSF52172">
    <property type="entry name" value="CheY-like"/>
    <property type="match status" value="1"/>
</dbReference>
<proteinExistence type="predicted"/>
<dbReference type="RefSeq" id="WP_331810846.1">
    <property type="nucleotide sequence ID" value="NZ_JAZHOU010000006.1"/>
</dbReference>
<evidence type="ECO:0000313" key="5">
    <source>
        <dbReference type="Proteomes" id="UP001356704"/>
    </source>
</evidence>
<sequence length="245" mass="28447">MLKTILIDDESKALDSLAWELENFCDQIEVLDKFTEPNKALDFIKHNHIDCIFLDIEMPTMDGFQFLNKIESKDFAVIITTAYDEYAIKAIKAQAIDYLLKPVDIDDLTIAIEKVRNQIENNNLISDKLERILENYSKQVSDKKITVNTDGKLIFLNISDIVFAESDGNYSTFYLSNSKKILLTKKLKEVNQILPDNHFFRIHNSYIVNLDKINEYVKSDGYVVLEGNHKIPISRMKRKEFLNKI</sequence>
<gene>
    <name evidence="4" type="ORF">V1468_13985</name>
</gene>
<evidence type="ECO:0000259" key="2">
    <source>
        <dbReference type="PROSITE" id="PS50110"/>
    </source>
</evidence>
<evidence type="ECO:0000313" key="4">
    <source>
        <dbReference type="EMBL" id="MEF3080121.1"/>
    </source>
</evidence>
<dbReference type="PROSITE" id="PS50110">
    <property type="entry name" value="RESPONSE_REGULATORY"/>
    <property type="match status" value="1"/>
</dbReference>
<dbReference type="InterPro" id="IPR007492">
    <property type="entry name" value="LytTR_DNA-bd_dom"/>
</dbReference>
<dbReference type="PANTHER" id="PTHR37299">
    <property type="entry name" value="TRANSCRIPTIONAL REGULATOR-RELATED"/>
    <property type="match status" value="1"/>
</dbReference>
<dbReference type="GO" id="GO:0003677">
    <property type="term" value="F:DNA binding"/>
    <property type="evidence" value="ECO:0007669"/>
    <property type="project" value="UniProtKB-KW"/>
</dbReference>
<keyword evidence="1" id="KW-0597">Phosphoprotein</keyword>
<dbReference type="Gene3D" id="2.40.50.1020">
    <property type="entry name" value="LytTr DNA-binding domain"/>
    <property type="match status" value="1"/>
</dbReference>
<dbReference type="SMART" id="SM00850">
    <property type="entry name" value="LytTR"/>
    <property type="match status" value="1"/>
</dbReference>
<accession>A0ABU7WAB0</accession>
<feature type="domain" description="HTH LytTR-type" evidence="3">
    <location>
        <begin position="145"/>
        <end position="245"/>
    </location>
</feature>
<dbReference type="Pfam" id="PF04397">
    <property type="entry name" value="LytTR"/>
    <property type="match status" value="1"/>
</dbReference>
<comment type="caution">
    <text evidence="4">The sequence shown here is derived from an EMBL/GenBank/DDBJ whole genome shotgun (WGS) entry which is preliminary data.</text>
</comment>
<dbReference type="PROSITE" id="PS50930">
    <property type="entry name" value="HTH_LYTTR"/>
    <property type="match status" value="1"/>
</dbReference>
<keyword evidence="4" id="KW-0238">DNA-binding</keyword>
<dbReference type="EMBL" id="JAZHOU010000006">
    <property type="protein sequence ID" value="MEF3080121.1"/>
    <property type="molecule type" value="Genomic_DNA"/>
</dbReference>
<organism evidence="4 5">
    <name type="scientific">Winogradskyella poriferorum</name>
    <dbReference type="NCBI Taxonomy" id="307627"/>
    <lineage>
        <taxon>Bacteria</taxon>
        <taxon>Pseudomonadati</taxon>
        <taxon>Bacteroidota</taxon>
        <taxon>Flavobacteriia</taxon>
        <taxon>Flavobacteriales</taxon>
        <taxon>Flavobacteriaceae</taxon>
        <taxon>Winogradskyella</taxon>
    </lineage>
</organism>
<dbReference type="Proteomes" id="UP001356704">
    <property type="component" value="Unassembled WGS sequence"/>
</dbReference>
<dbReference type="InterPro" id="IPR001789">
    <property type="entry name" value="Sig_transdc_resp-reg_receiver"/>
</dbReference>
<evidence type="ECO:0000256" key="1">
    <source>
        <dbReference type="PROSITE-ProRule" id="PRU00169"/>
    </source>
</evidence>
<keyword evidence="5" id="KW-1185">Reference proteome</keyword>
<name>A0ABU7WAB0_9FLAO</name>